<dbReference type="Proteomes" id="UP000268056">
    <property type="component" value="Unassembled WGS sequence"/>
</dbReference>
<dbReference type="InterPro" id="IPR025166">
    <property type="entry name" value="Integrase_DNA_bind_dom"/>
</dbReference>
<dbReference type="InterPro" id="IPR050808">
    <property type="entry name" value="Phage_Integrase"/>
</dbReference>
<protein>
    <submittedName>
        <fullName evidence="4">Site-specific recombinase, phage integrase family</fullName>
    </submittedName>
</protein>
<dbReference type="PANTHER" id="PTHR30629:SF2">
    <property type="entry name" value="PROPHAGE INTEGRASE INTS-RELATED"/>
    <property type="match status" value="1"/>
</dbReference>
<keyword evidence="2" id="KW-0229">DNA integration</keyword>
<evidence type="ECO:0000256" key="2">
    <source>
        <dbReference type="ARBA" id="ARBA00022908"/>
    </source>
</evidence>
<organism evidence="4 5">
    <name type="scientific">Pseudomonas syringae pv. tagetis</name>
    <dbReference type="NCBI Taxonomy" id="129140"/>
    <lineage>
        <taxon>Bacteria</taxon>
        <taxon>Pseudomonadati</taxon>
        <taxon>Pseudomonadota</taxon>
        <taxon>Gammaproteobacteria</taxon>
        <taxon>Pseudomonadales</taxon>
        <taxon>Pseudomonadaceae</taxon>
        <taxon>Pseudomonas</taxon>
    </lineage>
</organism>
<evidence type="ECO:0000313" key="5">
    <source>
        <dbReference type="Proteomes" id="UP000268056"/>
    </source>
</evidence>
<dbReference type="AlphaFoldDB" id="A0A3M3Z5N2"/>
<dbReference type="PANTHER" id="PTHR30629">
    <property type="entry name" value="PROPHAGE INTEGRASE"/>
    <property type="match status" value="1"/>
</dbReference>
<evidence type="ECO:0000259" key="3">
    <source>
        <dbReference type="Pfam" id="PF13356"/>
    </source>
</evidence>
<proteinExistence type="inferred from homology"/>
<gene>
    <name evidence="4" type="ORF">ALQ32_01703</name>
</gene>
<comment type="similarity">
    <text evidence="1">Belongs to the 'phage' integrase family.</text>
</comment>
<dbReference type="GO" id="GO:0015074">
    <property type="term" value="P:DNA integration"/>
    <property type="evidence" value="ECO:0007669"/>
    <property type="project" value="UniProtKB-KW"/>
</dbReference>
<dbReference type="Pfam" id="PF13356">
    <property type="entry name" value="Arm-DNA-bind_3"/>
    <property type="match status" value="1"/>
</dbReference>
<evidence type="ECO:0000256" key="1">
    <source>
        <dbReference type="ARBA" id="ARBA00008857"/>
    </source>
</evidence>
<dbReference type="InterPro" id="IPR038488">
    <property type="entry name" value="Integrase_DNA-bd_sf"/>
</dbReference>
<dbReference type="Gene3D" id="3.30.160.390">
    <property type="entry name" value="Integrase, DNA-binding domain"/>
    <property type="match status" value="1"/>
</dbReference>
<reference evidence="4 5" key="1">
    <citation type="submission" date="2018-08" db="EMBL/GenBank/DDBJ databases">
        <title>Recombination of ecologically and evolutionarily significant loci maintains genetic cohesion in the Pseudomonas syringae species complex.</title>
        <authorList>
            <person name="Dillon M."/>
            <person name="Thakur S."/>
            <person name="Almeida R.N.D."/>
            <person name="Weir B.S."/>
            <person name="Guttman D.S."/>
        </authorList>
    </citation>
    <scope>NUCLEOTIDE SEQUENCE [LARGE SCALE GENOMIC DNA]</scope>
    <source>
        <strain evidence="4 5">ICMP 4092</strain>
    </source>
</reference>
<sequence length="108" mass="11787">MKPDGQKSWQLRYKKADGKWSWLGLGGYPEVSGASARVKVADVRADTAEGRNPMVTKQVREAAEAQAANDTFEKLGIGGWDAGTAKRIMGALEPTFGQRRYIGILSME</sequence>
<evidence type="ECO:0000313" key="4">
    <source>
        <dbReference type="EMBL" id="RMO89529.1"/>
    </source>
</evidence>
<name>A0A3M3Z5N2_9PSED</name>
<accession>A0A3M3Z5N2</accession>
<comment type="caution">
    <text evidence="4">The sequence shown here is derived from an EMBL/GenBank/DDBJ whole genome shotgun (WGS) entry which is preliminary data.</text>
</comment>
<feature type="domain" description="Integrase DNA-binding" evidence="3">
    <location>
        <begin position="3"/>
        <end position="58"/>
    </location>
</feature>
<dbReference type="EMBL" id="RBQC01000065">
    <property type="protein sequence ID" value="RMO89529.1"/>
    <property type="molecule type" value="Genomic_DNA"/>
</dbReference>